<reference evidence="2" key="1">
    <citation type="submission" date="2023-07" db="EMBL/GenBank/DDBJ databases">
        <title>draft genome sequence of fig (Ficus carica).</title>
        <authorList>
            <person name="Takahashi T."/>
            <person name="Nishimura K."/>
        </authorList>
    </citation>
    <scope>NUCLEOTIDE SEQUENCE</scope>
</reference>
<sequence length="108" mass="11961">MATTMASNAGNYLNDIGLLTHQSDAKYNLGLRASIIIAKWVDREYPNRREERGPLPGAPAKQTPVDGMEKQRTEQLTTRNSTWAPAWTSTIFANRRRDGGGRCAGERG</sequence>
<organism evidence="2 3">
    <name type="scientific">Ficus carica</name>
    <name type="common">Common fig</name>
    <dbReference type="NCBI Taxonomy" id="3494"/>
    <lineage>
        <taxon>Eukaryota</taxon>
        <taxon>Viridiplantae</taxon>
        <taxon>Streptophyta</taxon>
        <taxon>Embryophyta</taxon>
        <taxon>Tracheophyta</taxon>
        <taxon>Spermatophyta</taxon>
        <taxon>Magnoliopsida</taxon>
        <taxon>eudicotyledons</taxon>
        <taxon>Gunneridae</taxon>
        <taxon>Pentapetalae</taxon>
        <taxon>rosids</taxon>
        <taxon>fabids</taxon>
        <taxon>Rosales</taxon>
        <taxon>Moraceae</taxon>
        <taxon>Ficeae</taxon>
        <taxon>Ficus</taxon>
    </lineage>
</organism>
<keyword evidence="3" id="KW-1185">Reference proteome</keyword>
<dbReference type="EMBL" id="BTGU01000010">
    <property type="protein sequence ID" value="GMN39880.1"/>
    <property type="molecule type" value="Genomic_DNA"/>
</dbReference>
<name>A0AA88D127_FICCA</name>
<evidence type="ECO:0000256" key="1">
    <source>
        <dbReference type="SAM" id="MobiDB-lite"/>
    </source>
</evidence>
<dbReference type="AlphaFoldDB" id="A0AA88D127"/>
<accession>A0AA88D127</accession>
<comment type="caution">
    <text evidence="2">The sequence shown here is derived from an EMBL/GenBank/DDBJ whole genome shotgun (WGS) entry which is preliminary data.</text>
</comment>
<proteinExistence type="predicted"/>
<protein>
    <submittedName>
        <fullName evidence="2">Uncharacterized protein</fullName>
    </submittedName>
</protein>
<feature type="region of interest" description="Disordered" evidence="1">
    <location>
        <begin position="47"/>
        <end position="81"/>
    </location>
</feature>
<dbReference type="Proteomes" id="UP001187192">
    <property type="component" value="Unassembled WGS sequence"/>
</dbReference>
<gene>
    <name evidence="2" type="ORF">TIFTF001_009106</name>
</gene>
<evidence type="ECO:0000313" key="3">
    <source>
        <dbReference type="Proteomes" id="UP001187192"/>
    </source>
</evidence>
<evidence type="ECO:0000313" key="2">
    <source>
        <dbReference type="EMBL" id="GMN39880.1"/>
    </source>
</evidence>